<comment type="caution">
    <text evidence="5">The sequence shown here is derived from an EMBL/GenBank/DDBJ whole genome shotgun (WGS) entry which is preliminary data.</text>
</comment>
<evidence type="ECO:0000256" key="2">
    <source>
        <dbReference type="ARBA" id="ARBA00022801"/>
    </source>
</evidence>
<keyword evidence="6" id="KW-1185">Reference proteome</keyword>
<evidence type="ECO:0000313" key="5">
    <source>
        <dbReference type="EMBL" id="MFC4999996.1"/>
    </source>
</evidence>
<gene>
    <name evidence="5" type="ORF">ACFPIJ_19425</name>
</gene>
<dbReference type="GO" id="GO:0016787">
    <property type="term" value="F:hydrolase activity"/>
    <property type="evidence" value="ECO:0007669"/>
    <property type="project" value="UniProtKB-KW"/>
</dbReference>
<dbReference type="EC" id="3.5.3.-" evidence="5"/>
<keyword evidence="2 5" id="KW-0378">Hydrolase</keyword>
<dbReference type="Pfam" id="PF00491">
    <property type="entry name" value="Arginase"/>
    <property type="match status" value="1"/>
</dbReference>
<organism evidence="5 6">
    <name type="scientific">Dactylosporangium cerinum</name>
    <dbReference type="NCBI Taxonomy" id="1434730"/>
    <lineage>
        <taxon>Bacteria</taxon>
        <taxon>Bacillati</taxon>
        <taxon>Actinomycetota</taxon>
        <taxon>Actinomycetes</taxon>
        <taxon>Micromonosporales</taxon>
        <taxon>Micromonosporaceae</taxon>
        <taxon>Dactylosporangium</taxon>
    </lineage>
</organism>
<dbReference type="InterPro" id="IPR006035">
    <property type="entry name" value="Ureohydrolase"/>
</dbReference>
<sequence length="295" mass="31365">MRPVAVLDAPSNLGLRPPADGLVPGCYKLAGALRDQRLLPRLDARDAGVVVPPRYDVRTWQRGDGVLNAAALAAYTRRLADRTTAVLDGDEFLLLLGGDCSILFGPALALRRRGRYGIAYLDGSIDFRHTGNSTNVGATAGEGTAIVTGRGQPDIADIEGLAPYVRDDDLVILGVRDYDDELTEVRDLGIVVHTTPEILAAGPASVGEHVARRLSVLDGYFVHLDADVLDPAVMPAADAPDPGGLDHPQLVELLRPLVTNPACVGLQVTIYDPDLDPDGRHATALTDTIVTALRH</sequence>
<proteinExistence type="inferred from homology"/>
<dbReference type="Proteomes" id="UP001595912">
    <property type="component" value="Unassembled WGS sequence"/>
</dbReference>
<dbReference type="CDD" id="cd09999">
    <property type="entry name" value="Arginase-like_1"/>
    <property type="match status" value="1"/>
</dbReference>
<dbReference type="PRINTS" id="PR00116">
    <property type="entry name" value="ARGINASE"/>
</dbReference>
<evidence type="ECO:0000256" key="3">
    <source>
        <dbReference type="ARBA" id="ARBA00023211"/>
    </source>
</evidence>
<dbReference type="SUPFAM" id="SSF52768">
    <property type="entry name" value="Arginase/deacetylase"/>
    <property type="match status" value="1"/>
</dbReference>
<dbReference type="EMBL" id="JBHSIU010000019">
    <property type="protein sequence ID" value="MFC4999996.1"/>
    <property type="molecule type" value="Genomic_DNA"/>
</dbReference>
<dbReference type="Gene3D" id="3.40.800.10">
    <property type="entry name" value="Ureohydrolase domain"/>
    <property type="match status" value="1"/>
</dbReference>
<protein>
    <submittedName>
        <fullName evidence="5">Arginase family protein</fullName>
        <ecNumber evidence="5">3.5.3.-</ecNumber>
    </submittedName>
</protein>
<dbReference type="InterPro" id="IPR023696">
    <property type="entry name" value="Ureohydrolase_dom_sf"/>
</dbReference>
<comment type="similarity">
    <text evidence="4">Belongs to the arginase family.</text>
</comment>
<evidence type="ECO:0000256" key="1">
    <source>
        <dbReference type="ARBA" id="ARBA00022723"/>
    </source>
</evidence>
<keyword evidence="3" id="KW-0464">Manganese</keyword>
<dbReference type="PANTHER" id="PTHR43782:SF3">
    <property type="entry name" value="ARGINASE"/>
    <property type="match status" value="1"/>
</dbReference>
<evidence type="ECO:0000256" key="4">
    <source>
        <dbReference type="PROSITE-ProRule" id="PRU00742"/>
    </source>
</evidence>
<dbReference type="PANTHER" id="PTHR43782">
    <property type="entry name" value="ARGINASE"/>
    <property type="match status" value="1"/>
</dbReference>
<name>A0ABV9VU94_9ACTN</name>
<reference evidence="6" key="1">
    <citation type="journal article" date="2019" name="Int. J. Syst. Evol. Microbiol.">
        <title>The Global Catalogue of Microorganisms (GCM) 10K type strain sequencing project: providing services to taxonomists for standard genome sequencing and annotation.</title>
        <authorList>
            <consortium name="The Broad Institute Genomics Platform"/>
            <consortium name="The Broad Institute Genome Sequencing Center for Infectious Disease"/>
            <person name="Wu L."/>
            <person name="Ma J."/>
        </authorList>
    </citation>
    <scope>NUCLEOTIDE SEQUENCE [LARGE SCALE GENOMIC DNA]</scope>
    <source>
        <strain evidence="6">CGMCC 4.7152</strain>
    </source>
</reference>
<dbReference type="PROSITE" id="PS51409">
    <property type="entry name" value="ARGINASE_2"/>
    <property type="match status" value="1"/>
</dbReference>
<evidence type="ECO:0000313" key="6">
    <source>
        <dbReference type="Proteomes" id="UP001595912"/>
    </source>
</evidence>
<dbReference type="RefSeq" id="WP_380116552.1">
    <property type="nucleotide sequence ID" value="NZ_JBHSIU010000019.1"/>
</dbReference>
<keyword evidence="1" id="KW-0479">Metal-binding</keyword>
<accession>A0ABV9VU94</accession>